<sequence>AVPPPTNLSVSCKNLNVIASWEFSRQQPPTVFSVHIGRTVVSSVINTTDHQYNLTRYIWPDEISYMDNFYVTVTAVQGSSQSKPVQSKTFSFNTMKTTDITCKLDFPPVDLKWTDSGATVSFRNPFHVYSLRADDPSTAEIYSNKWKCTAKEEICKLDVSFPDGVEKCVTLDGTLSDSKNVGEIEFGKVERICVDKPAGTCVSAHLCFTMCVRCFEFLRLNTKLSDKCSGLYRSQYLSKCQQEVQNQNQKSFNVPQNGEMCLSQQPNDRMLQRTKTNSKNRQYT</sequence>
<evidence type="ECO:0000259" key="2">
    <source>
        <dbReference type="Pfam" id="PF01108"/>
    </source>
</evidence>
<dbReference type="AlphaFoldDB" id="A0A671TL74"/>
<dbReference type="Gene3D" id="2.60.40.10">
    <property type="entry name" value="Immunoglobulins"/>
    <property type="match status" value="1"/>
</dbReference>
<reference evidence="3" key="1">
    <citation type="submission" date="2021-04" db="EMBL/GenBank/DDBJ databases">
        <authorList>
            <consortium name="Wellcome Sanger Institute Data Sharing"/>
        </authorList>
    </citation>
    <scope>NUCLEOTIDE SEQUENCE [LARGE SCALE GENOMIC DNA]</scope>
</reference>
<dbReference type="GO" id="GO:0005886">
    <property type="term" value="C:plasma membrane"/>
    <property type="evidence" value="ECO:0007669"/>
    <property type="project" value="TreeGrafter"/>
</dbReference>
<feature type="region of interest" description="Disordered" evidence="1">
    <location>
        <begin position="265"/>
        <end position="284"/>
    </location>
</feature>
<dbReference type="PANTHER" id="PTHR20859">
    <property type="entry name" value="INTERFERON/INTERLEUKIN RECEPTOR"/>
    <property type="match status" value="1"/>
</dbReference>
<dbReference type="InterPro" id="IPR013783">
    <property type="entry name" value="Ig-like_fold"/>
</dbReference>
<evidence type="ECO:0000313" key="3">
    <source>
        <dbReference type="Ensembl" id="ENSSAUP00010002106.1"/>
    </source>
</evidence>
<dbReference type="GeneTree" id="ENSGT00530000067736"/>
<gene>
    <name evidence="3" type="primary">ifngr1</name>
</gene>
<dbReference type="InterPro" id="IPR050650">
    <property type="entry name" value="Type-II_Cytokine-TF_Rcpt"/>
</dbReference>
<evidence type="ECO:0000313" key="4">
    <source>
        <dbReference type="Proteomes" id="UP000472265"/>
    </source>
</evidence>
<protein>
    <recommendedName>
        <fullName evidence="2">Fibronectin type-III domain-containing protein</fullName>
    </recommendedName>
</protein>
<dbReference type="GO" id="GO:0004896">
    <property type="term" value="F:cytokine receptor activity"/>
    <property type="evidence" value="ECO:0007669"/>
    <property type="project" value="TreeGrafter"/>
</dbReference>
<dbReference type="InterPro" id="IPR003961">
    <property type="entry name" value="FN3_dom"/>
</dbReference>
<keyword evidence="4" id="KW-1185">Reference proteome</keyword>
<accession>A0A671TL74</accession>
<organism evidence="3 4">
    <name type="scientific">Sparus aurata</name>
    <name type="common">Gilthead sea bream</name>
    <dbReference type="NCBI Taxonomy" id="8175"/>
    <lineage>
        <taxon>Eukaryota</taxon>
        <taxon>Metazoa</taxon>
        <taxon>Chordata</taxon>
        <taxon>Craniata</taxon>
        <taxon>Vertebrata</taxon>
        <taxon>Euteleostomi</taxon>
        <taxon>Actinopterygii</taxon>
        <taxon>Neopterygii</taxon>
        <taxon>Teleostei</taxon>
        <taxon>Neoteleostei</taxon>
        <taxon>Acanthomorphata</taxon>
        <taxon>Eupercaria</taxon>
        <taxon>Spariformes</taxon>
        <taxon>Sparidae</taxon>
        <taxon>Sparus</taxon>
    </lineage>
</organism>
<evidence type="ECO:0000256" key="1">
    <source>
        <dbReference type="SAM" id="MobiDB-lite"/>
    </source>
</evidence>
<proteinExistence type="predicted"/>
<reference evidence="3" key="3">
    <citation type="submission" date="2025-09" db="UniProtKB">
        <authorList>
            <consortium name="Ensembl"/>
        </authorList>
    </citation>
    <scope>IDENTIFICATION</scope>
</reference>
<dbReference type="InterPro" id="IPR036116">
    <property type="entry name" value="FN3_sf"/>
</dbReference>
<dbReference type="SUPFAM" id="SSF49265">
    <property type="entry name" value="Fibronectin type III"/>
    <property type="match status" value="1"/>
</dbReference>
<dbReference type="Proteomes" id="UP000472265">
    <property type="component" value="Chromosome 1"/>
</dbReference>
<dbReference type="Ensembl" id="ENSSAUT00010002202.1">
    <property type="protein sequence ID" value="ENSSAUP00010002106.1"/>
    <property type="gene ID" value="ENSSAUG00010001038.1"/>
</dbReference>
<name>A0A671TL74_SPAAU</name>
<feature type="domain" description="Fibronectin type-III" evidence="2">
    <location>
        <begin position="2"/>
        <end position="83"/>
    </location>
</feature>
<dbReference type="Pfam" id="PF01108">
    <property type="entry name" value="Tissue_fac"/>
    <property type="match status" value="1"/>
</dbReference>
<reference evidence="3" key="2">
    <citation type="submission" date="2025-08" db="UniProtKB">
        <authorList>
            <consortium name="Ensembl"/>
        </authorList>
    </citation>
    <scope>IDENTIFICATION</scope>
</reference>
<dbReference type="PANTHER" id="PTHR20859:SF87">
    <property type="entry name" value="CYTOKINE RECEPTOR FAMILY MEMBER B13-RELATED"/>
    <property type="match status" value="1"/>
</dbReference>